<comment type="caution">
    <text evidence="4">The sequence shown here is derived from an EMBL/GenBank/DDBJ whole genome shotgun (WGS) entry which is preliminary data.</text>
</comment>
<reference evidence="3" key="4">
    <citation type="submission" date="2023-01" db="EMBL/GenBank/DDBJ databases">
        <title>Draft genome sequence of Methylobacterium brachythecii strain NBRC 107710.</title>
        <authorList>
            <person name="Sun Q."/>
            <person name="Mori K."/>
        </authorList>
    </citation>
    <scope>NUCLEOTIDE SEQUENCE</scope>
    <source>
        <strain evidence="3">NBRC 107710</strain>
    </source>
</reference>
<evidence type="ECO:0000313" key="5">
    <source>
        <dbReference type="Proteomes" id="UP000517759"/>
    </source>
</evidence>
<accession>A0A7W6ARW6</accession>
<gene>
    <name evidence="3" type="ORF">GCM10007884_48150</name>
    <name evidence="4" type="ORF">GGR33_005045</name>
</gene>
<evidence type="ECO:0000256" key="1">
    <source>
        <dbReference type="ARBA" id="ARBA00023002"/>
    </source>
</evidence>
<reference evidence="4 5" key="3">
    <citation type="submission" date="2020-08" db="EMBL/GenBank/DDBJ databases">
        <title>Genomic Encyclopedia of Type Strains, Phase IV (KMG-IV): sequencing the most valuable type-strain genomes for metagenomic binning, comparative biology and taxonomic classification.</title>
        <authorList>
            <person name="Goeker M."/>
        </authorList>
    </citation>
    <scope>NUCLEOTIDE SEQUENCE [LARGE SCALE GENOMIC DNA]</scope>
    <source>
        <strain evidence="4 5">DSM 24105</strain>
    </source>
</reference>
<dbReference type="InterPro" id="IPR036250">
    <property type="entry name" value="AcylCo_DH-like_C"/>
</dbReference>
<name>A0A7W6ARW6_9HYPH</name>
<keyword evidence="1" id="KW-0560">Oxidoreductase</keyword>
<dbReference type="EMBL" id="BSPG01000055">
    <property type="protein sequence ID" value="GLS46818.1"/>
    <property type="molecule type" value="Genomic_DNA"/>
</dbReference>
<dbReference type="EMBL" id="JACIDN010000013">
    <property type="protein sequence ID" value="MBB3905506.1"/>
    <property type="molecule type" value="Genomic_DNA"/>
</dbReference>
<dbReference type="GO" id="GO:0033539">
    <property type="term" value="P:fatty acid beta-oxidation using acyl-CoA dehydrogenase"/>
    <property type="evidence" value="ECO:0007669"/>
    <property type="project" value="TreeGrafter"/>
</dbReference>
<organism evidence="4 5">
    <name type="scientific">Methylobacterium brachythecii</name>
    <dbReference type="NCBI Taxonomy" id="1176177"/>
    <lineage>
        <taxon>Bacteria</taxon>
        <taxon>Pseudomonadati</taxon>
        <taxon>Pseudomonadota</taxon>
        <taxon>Alphaproteobacteria</taxon>
        <taxon>Hyphomicrobiales</taxon>
        <taxon>Methylobacteriaceae</taxon>
        <taxon>Methylobacterium</taxon>
    </lineage>
</organism>
<dbReference type="Gene3D" id="2.40.110.10">
    <property type="entry name" value="Butyryl-CoA Dehydrogenase, subunit A, domain 2"/>
    <property type="match status" value="1"/>
</dbReference>
<dbReference type="InterPro" id="IPR050741">
    <property type="entry name" value="Acyl-CoA_dehydrogenase"/>
</dbReference>
<dbReference type="SUPFAM" id="SSF47203">
    <property type="entry name" value="Acyl-CoA dehydrogenase C-terminal domain-like"/>
    <property type="match status" value="1"/>
</dbReference>
<protein>
    <submittedName>
        <fullName evidence="4">Alkylation response protein AidB-like acyl-CoA dehydrogenase</fullName>
    </submittedName>
</protein>
<proteinExistence type="predicted"/>
<evidence type="ECO:0000313" key="6">
    <source>
        <dbReference type="Proteomes" id="UP001156881"/>
    </source>
</evidence>
<dbReference type="AlphaFoldDB" id="A0A7W6ARW6"/>
<dbReference type="Proteomes" id="UP001156881">
    <property type="component" value="Unassembled WGS sequence"/>
</dbReference>
<dbReference type="Proteomes" id="UP000517759">
    <property type="component" value="Unassembled WGS sequence"/>
</dbReference>
<dbReference type="PANTHER" id="PTHR48083">
    <property type="entry name" value="MEDIUM-CHAIN SPECIFIC ACYL-COA DEHYDROGENASE, MITOCHONDRIAL-RELATED"/>
    <property type="match status" value="1"/>
</dbReference>
<dbReference type="InterPro" id="IPR037069">
    <property type="entry name" value="AcylCoA_DH/ox_N_sf"/>
</dbReference>
<keyword evidence="6" id="KW-1185">Reference proteome</keyword>
<dbReference type="Pfam" id="PF08028">
    <property type="entry name" value="Acyl-CoA_dh_2"/>
    <property type="match status" value="1"/>
</dbReference>
<dbReference type="PANTHER" id="PTHR48083:SF37">
    <property type="entry name" value="DEHYDROGENASE, PUTATIVE-RELATED"/>
    <property type="match status" value="1"/>
</dbReference>
<feature type="domain" description="Acyl-CoA dehydrogenase C-terminal" evidence="2">
    <location>
        <begin position="266"/>
        <end position="349"/>
    </location>
</feature>
<evidence type="ECO:0000259" key="2">
    <source>
        <dbReference type="Pfam" id="PF08028"/>
    </source>
</evidence>
<dbReference type="GO" id="GO:0003995">
    <property type="term" value="F:acyl-CoA dehydrogenase activity"/>
    <property type="evidence" value="ECO:0007669"/>
    <property type="project" value="TreeGrafter"/>
</dbReference>
<reference evidence="6" key="2">
    <citation type="journal article" date="2019" name="Int. J. Syst. Evol. Microbiol.">
        <title>The Global Catalogue of Microorganisms (GCM) 10K type strain sequencing project: providing services to taxonomists for standard genome sequencing and annotation.</title>
        <authorList>
            <consortium name="The Broad Institute Genomics Platform"/>
            <consortium name="The Broad Institute Genome Sequencing Center for Infectious Disease"/>
            <person name="Wu L."/>
            <person name="Ma J."/>
        </authorList>
    </citation>
    <scope>NUCLEOTIDE SEQUENCE [LARGE SCALE GENOMIC DNA]</scope>
    <source>
        <strain evidence="6">NBRC 107710</strain>
    </source>
</reference>
<dbReference type="Gene3D" id="1.20.140.10">
    <property type="entry name" value="Butyryl-CoA Dehydrogenase, subunit A, domain 3"/>
    <property type="match status" value="1"/>
</dbReference>
<dbReference type="SUPFAM" id="SSF56645">
    <property type="entry name" value="Acyl-CoA dehydrogenase NM domain-like"/>
    <property type="match status" value="1"/>
</dbReference>
<dbReference type="GO" id="GO:0005737">
    <property type="term" value="C:cytoplasm"/>
    <property type="evidence" value="ECO:0007669"/>
    <property type="project" value="TreeGrafter"/>
</dbReference>
<dbReference type="InterPro" id="IPR009100">
    <property type="entry name" value="AcylCoA_DH/oxidase_NM_dom_sf"/>
</dbReference>
<dbReference type="InterPro" id="IPR013107">
    <property type="entry name" value="Acyl-CoA_DH_C"/>
</dbReference>
<dbReference type="InterPro" id="IPR046373">
    <property type="entry name" value="Acyl-CoA_Oxase/DH_mid-dom_sf"/>
</dbReference>
<dbReference type="Gene3D" id="1.10.540.10">
    <property type="entry name" value="Acyl-CoA dehydrogenase/oxidase, N-terminal domain"/>
    <property type="match status" value="1"/>
</dbReference>
<dbReference type="GO" id="GO:0050660">
    <property type="term" value="F:flavin adenine dinucleotide binding"/>
    <property type="evidence" value="ECO:0007669"/>
    <property type="project" value="InterPro"/>
</dbReference>
<evidence type="ECO:0000313" key="4">
    <source>
        <dbReference type="EMBL" id="MBB3905506.1"/>
    </source>
</evidence>
<evidence type="ECO:0000313" key="3">
    <source>
        <dbReference type="EMBL" id="GLS46818.1"/>
    </source>
</evidence>
<reference evidence="3" key="1">
    <citation type="journal article" date="2014" name="Int. J. Syst. Evol. Microbiol.">
        <title>Complete genome of a new Firmicutes species belonging to the dominant human colonic microbiota ('Ruminococcus bicirculans') reveals two chromosomes and a selective capacity to utilize plant glucans.</title>
        <authorList>
            <consortium name="NISC Comparative Sequencing Program"/>
            <person name="Wegmann U."/>
            <person name="Louis P."/>
            <person name="Goesmann A."/>
            <person name="Henrissat B."/>
            <person name="Duncan S.H."/>
            <person name="Flint H.J."/>
        </authorList>
    </citation>
    <scope>NUCLEOTIDE SEQUENCE</scope>
    <source>
        <strain evidence="3">NBRC 107710</strain>
    </source>
</reference>
<sequence length="381" mass="40608">MLAFPDPVPTTASSLLANTEVVVAAAATLDEGLDCHDAFPTKAFEHFRERGLLTAPLPVELGGSDLCEASETAALRDVLYLVGRSSLVLGRLYEGHVNALALALRYGNAETRRQVSADAKAGHLFGVWNTEPATGGLSMTRHGGVLELADSKCFASGAGHVTRPLVTARIEDGRRLMLIVPLEPGVRAETKSWRAQGMRATATGTVDFSGLQLDVGAVVGEPDDYLRQPFFSCGAWRFLAVQCGGIAAVFEALRTHLVNTGRGGDPHQRARLGEAATRVETARLFVARAAETAAVAEADPEAAIAYVNLARGAVERCGLDVIELAQRSVGLSGFLETHPLEQRIRDLATYLRQPAPDHALASAAGYVLDAPRAFHALWQKL</sequence>
<dbReference type="RefSeq" id="WP_183513368.1">
    <property type="nucleotide sequence ID" value="NZ_BSPG01000055.1"/>
</dbReference>